<protein>
    <recommendedName>
        <fullName evidence="3">DUF1566 domain-containing protein</fullName>
    </recommendedName>
</protein>
<comment type="caution">
    <text evidence="1">The sequence shown here is derived from an EMBL/GenBank/DDBJ whole genome shotgun (WGS) entry which is preliminary data.</text>
</comment>
<dbReference type="OrthoDB" id="371260at2"/>
<dbReference type="STRING" id="1480694.DC28_12115"/>
<evidence type="ECO:0000313" key="1">
    <source>
        <dbReference type="EMBL" id="KGE71201.1"/>
    </source>
</evidence>
<reference evidence="1 2" key="1">
    <citation type="submission" date="2014-05" db="EMBL/GenBank/DDBJ databases">
        <title>De novo Genome Sequence of Spirocheata sp.</title>
        <authorList>
            <person name="Shivani Y."/>
            <person name="Subhash Y."/>
            <person name="Tushar L."/>
            <person name="Sasikala C."/>
            <person name="Ramana C.V."/>
        </authorList>
    </citation>
    <scope>NUCLEOTIDE SEQUENCE [LARGE SCALE GENOMIC DNA]</scope>
    <source>
        <strain evidence="1 2">JC230</strain>
    </source>
</reference>
<dbReference type="Proteomes" id="UP000029692">
    <property type="component" value="Unassembled WGS sequence"/>
</dbReference>
<keyword evidence="2" id="KW-1185">Reference proteome</keyword>
<accession>A0A098QUE0</accession>
<name>A0A098QUE0_9SPIO</name>
<sequence length="195" mass="20775">MIRRKLGFGIVTACIVIGLTGCDILGLGGSAPNTYSAGDTGPAGGIIVFVDTSNDYDFDYLEAAPAALDDEYPWGAQISTSGLDDGIGSGQANTTIIIETQDDDKAGLSSYAAKAADNHSTGGFSDWFLPSYQELQLLYTYRSSLNLGGSSDYYWASSQFSQTLGDAVRFDKFNGEVNPQKTVTAPVWPMRAFSE</sequence>
<organism evidence="1 2">
    <name type="scientific">Spirochaeta lutea</name>
    <dbReference type="NCBI Taxonomy" id="1480694"/>
    <lineage>
        <taxon>Bacteria</taxon>
        <taxon>Pseudomonadati</taxon>
        <taxon>Spirochaetota</taxon>
        <taxon>Spirochaetia</taxon>
        <taxon>Spirochaetales</taxon>
        <taxon>Spirochaetaceae</taxon>
        <taxon>Spirochaeta</taxon>
    </lineage>
</organism>
<dbReference type="AlphaFoldDB" id="A0A098QUE0"/>
<gene>
    <name evidence="1" type="ORF">DC28_12115</name>
</gene>
<evidence type="ECO:0000313" key="2">
    <source>
        <dbReference type="Proteomes" id="UP000029692"/>
    </source>
</evidence>
<dbReference type="PROSITE" id="PS51257">
    <property type="entry name" value="PROKAR_LIPOPROTEIN"/>
    <property type="match status" value="1"/>
</dbReference>
<dbReference type="RefSeq" id="WP_037548876.1">
    <property type="nucleotide sequence ID" value="NZ_JNUP01000067.1"/>
</dbReference>
<evidence type="ECO:0008006" key="3">
    <source>
        <dbReference type="Google" id="ProtNLM"/>
    </source>
</evidence>
<proteinExistence type="predicted"/>
<dbReference type="EMBL" id="JNUP01000067">
    <property type="protein sequence ID" value="KGE71201.1"/>
    <property type="molecule type" value="Genomic_DNA"/>
</dbReference>